<keyword evidence="3" id="KW-1185">Reference proteome</keyword>
<dbReference type="GO" id="GO:0003677">
    <property type="term" value="F:DNA binding"/>
    <property type="evidence" value="ECO:0007669"/>
    <property type="project" value="InterPro"/>
</dbReference>
<reference evidence="2 3" key="1">
    <citation type="submission" date="2020-02" db="EMBL/GenBank/DDBJ databases">
        <title>Plant-Promoting Endophytic Bacterium Rhizobium oryzihabitans sp. nov., Isolated from the Root of Rice.</title>
        <authorList>
            <person name="zhao J."/>
            <person name="Zhang G."/>
        </authorList>
    </citation>
    <scope>NUCLEOTIDE SEQUENCE [LARGE SCALE GENOMIC DNA]</scope>
    <source>
        <strain evidence="2 3">M15</strain>
    </source>
</reference>
<protein>
    <submittedName>
        <fullName evidence="2">Helix-turn-helix transcriptional regulator</fullName>
    </submittedName>
</protein>
<sequence>MENELDIKALRQSINWKQDRLARFLGVDRSSVAHMENGRPVRGPVKRLLETLAASAKVGNADALCPEMSEAAE</sequence>
<feature type="domain" description="HTH cro/C1-type" evidence="1">
    <location>
        <begin position="7"/>
        <end position="39"/>
    </location>
</feature>
<accession>A0A7L5BKC2</accession>
<dbReference type="PROSITE" id="PS50943">
    <property type="entry name" value="HTH_CROC1"/>
    <property type="match status" value="1"/>
</dbReference>
<organism evidence="2 3">
    <name type="scientific">Rhizobium oryzihabitans</name>
    <dbReference type="NCBI Taxonomy" id="2267833"/>
    <lineage>
        <taxon>Bacteria</taxon>
        <taxon>Pseudomonadati</taxon>
        <taxon>Pseudomonadota</taxon>
        <taxon>Alphaproteobacteria</taxon>
        <taxon>Hyphomicrobiales</taxon>
        <taxon>Rhizobiaceae</taxon>
        <taxon>Rhizobium/Agrobacterium group</taxon>
        <taxon>Rhizobium</taxon>
    </lineage>
</organism>
<dbReference type="SUPFAM" id="SSF47413">
    <property type="entry name" value="lambda repressor-like DNA-binding domains"/>
    <property type="match status" value="1"/>
</dbReference>
<name>A0A7L5BKC2_9HYPH</name>
<dbReference type="Gene3D" id="1.10.260.40">
    <property type="entry name" value="lambda repressor-like DNA-binding domains"/>
    <property type="match status" value="1"/>
</dbReference>
<dbReference type="AlphaFoldDB" id="A0A7L5BKC2"/>
<proteinExistence type="predicted"/>
<dbReference type="InterPro" id="IPR010982">
    <property type="entry name" value="Lambda_DNA-bd_dom_sf"/>
</dbReference>
<dbReference type="EMBL" id="CP048632">
    <property type="protein sequence ID" value="QIB39319.1"/>
    <property type="molecule type" value="Genomic_DNA"/>
</dbReference>
<evidence type="ECO:0000313" key="3">
    <source>
        <dbReference type="Proteomes" id="UP000464865"/>
    </source>
</evidence>
<evidence type="ECO:0000259" key="1">
    <source>
        <dbReference type="PROSITE" id="PS50943"/>
    </source>
</evidence>
<evidence type="ECO:0000313" key="2">
    <source>
        <dbReference type="EMBL" id="QIB39319.1"/>
    </source>
</evidence>
<gene>
    <name evidence="2" type="ORF">G3A56_16005</name>
</gene>
<dbReference type="CDD" id="cd00093">
    <property type="entry name" value="HTH_XRE"/>
    <property type="match status" value="1"/>
</dbReference>
<dbReference type="KEGG" id="roy:G3A56_16005"/>
<dbReference type="RefSeq" id="WP_164056546.1">
    <property type="nucleotide sequence ID" value="NZ_CP048632.1"/>
</dbReference>
<dbReference type="Proteomes" id="UP000464865">
    <property type="component" value="Chromosome M15-11"/>
</dbReference>
<dbReference type="Pfam" id="PF01381">
    <property type="entry name" value="HTH_3"/>
    <property type="match status" value="1"/>
</dbReference>
<dbReference type="InterPro" id="IPR001387">
    <property type="entry name" value="Cro/C1-type_HTH"/>
</dbReference>